<keyword evidence="2" id="KW-1185">Reference proteome</keyword>
<sequence length="432" mass="48318">MNNDEEVERSSWFRTEPTGRSVLVSSKDFACEEELRRAENDVQALFILSVHTIRSIPRPNLHLDSKLALCNHIVELAGHLNNLPLVAAAMFHIADTVKRLTPSPLARKLFIIEPKRELRGLVFNMLRVIAPLRRDGVEEGCAVGKDEVTSQIVHSCLDVLRFLMKITSFDPTPVIDSLVSLAVTTDLSLLHSILLALQEIEERTRNTPTPFSISRATAPFRGIHESSVTQQPLPSIVSHILLSSSLEEMQSLSQSIRNLNANRVSDIATETAKTVCLISEKRRESSSRTLTLDSIGFSLAQKDRSTTPQQLFLILHNIIFPRFTVDIPVSTLLPLAPFFTRILSSVVPSSPDRVEIRRRQDNLSHLLNSFLSLVLSIIHTPHPSSLSSPPLSSLLSVLSIALVRLDSIPSSLPLHDRFRDLFEKRDNRSKQN</sequence>
<dbReference type="Proteomes" id="UP001281761">
    <property type="component" value="Unassembled WGS sequence"/>
</dbReference>
<evidence type="ECO:0000313" key="2">
    <source>
        <dbReference type="Proteomes" id="UP001281761"/>
    </source>
</evidence>
<protein>
    <submittedName>
        <fullName evidence="1">Uncharacterized protein</fullName>
    </submittedName>
</protein>
<gene>
    <name evidence="1" type="ORF">BLNAU_24331</name>
</gene>
<dbReference type="EMBL" id="JARBJD010000610">
    <property type="protein sequence ID" value="KAK2940761.1"/>
    <property type="molecule type" value="Genomic_DNA"/>
</dbReference>
<accession>A0ABQ9WMR5</accession>
<evidence type="ECO:0000313" key="1">
    <source>
        <dbReference type="EMBL" id="KAK2940761.1"/>
    </source>
</evidence>
<organism evidence="1 2">
    <name type="scientific">Blattamonas nauphoetae</name>
    <dbReference type="NCBI Taxonomy" id="2049346"/>
    <lineage>
        <taxon>Eukaryota</taxon>
        <taxon>Metamonada</taxon>
        <taxon>Preaxostyla</taxon>
        <taxon>Oxymonadida</taxon>
        <taxon>Blattamonas</taxon>
    </lineage>
</organism>
<comment type="caution">
    <text evidence="1">The sequence shown here is derived from an EMBL/GenBank/DDBJ whole genome shotgun (WGS) entry which is preliminary data.</text>
</comment>
<name>A0ABQ9WMR5_9EUKA</name>
<proteinExistence type="predicted"/>
<reference evidence="1 2" key="1">
    <citation type="journal article" date="2022" name="bioRxiv">
        <title>Genomics of Preaxostyla Flagellates Illuminates Evolutionary Transitions and the Path Towards Mitochondrial Loss.</title>
        <authorList>
            <person name="Novak L.V.F."/>
            <person name="Treitli S.C."/>
            <person name="Pyrih J."/>
            <person name="Halakuc P."/>
            <person name="Pipaliya S.V."/>
            <person name="Vacek V."/>
            <person name="Brzon O."/>
            <person name="Soukal P."/>
            <person name="Eme L."/>
            <person name="Dacks J.B."/>
            <person name="Karnkowska A."/>
            <person name="Elias M."/>
            <person name="Hampl V."/>
        </authorList>
    </citation>
    <scope>NUCLEOTIDE SEQUENCE [LARGE SCALE GENOMIC DNA]</scope>
    <source>
        <strain evidence="1">NAU3</strain>
        <tissue evidence="1">Gut</tissue>
    </source>
</reference>